<comment type="similarity">
    <text evidence="2">Belongs to the Cold-regulated 413 protein family.</text>
</comment>
<keyword evidence="8" id="KW-1185">Reference proteome</keyword>
<evidence type="ECO:0000256" key="1">
    <source>
        <dbReference type="ARBA" id="ARBA00004141"/>
    </source>
</evidence>
<protein>
    <submittedName>
        <fullName evidence="7">Cold acclimation protein WCOR413 family</fullName>
    </submittedName>
</protein>
<feature type="transmembrane region" description="Helical" evidence="6">
    <location>
        <begin position="123"/>
        <end position="156"/>
    </location>
</feature>
<evidence type="ECO:0000256" key="5">
    <source>
        <dbReference type="ARBA" id="ARBA00023136"/>
    </source>
</evidence>
<dbReference type="PANTHER" id="PTHR33596">
    <property type="entry name" value="COLD-REGULATED 413 PLASMA MEMBRANE PROTEIN 2"/>
    <property type="match status" value="1"/>
</dbReference>
<dbReference type="EMBL" id="DF237494">
    <property type="protein sequence ID" value="GAQ89638.1"/>
    <property type="molecule type" value="Genomic_DNA"/>
</dbReference>
<evidence type="ECO:0000256" key="3">
    <source>
        <dbReference type="ARBA" id="ARBA00022692"/>
    </source>
</evidence>
<dbReference type="Pfam" id="PF05562">
    <property type="entry name" value="WCOR413"/>
    <property type="match status" value="1"/>
</dbReference>
<comment type="subcellular location">
    <subcellularLocation>
        <location evidence="1">Membrane</location>
        <topology evidence="1">Multi-pass membrane protein</topology>
    </subcellularLocation>
</comment>
<evidence type="ECO:0000256" key="4">
    <source>
        <dbReference type="ARBA" id="ARBA00022989"/>
    </source>
</evidence>
<organism evidence="7 8">
    <name type="scientific">Klebsormidium nitens</name>
    <name type="common">Green alga</name>
    <name type="synonym">Ulothrix nitens</name>
    <dbReference type="NCBI Taxonomy" id="105231"/>
    <lineage>
        <taxon>Eukaryota</taxon>
        <taxon>Viridiplantae</taxon>
        <taxon>Streptophyta</taxon>
        <taxon>Klebsormidiophyceae</taxon>
        <taxon>Klebsormidiales</taxon>
        <taxon>Klebsormidiaceae</taxon>
        <taxon>Klebsormidium</taxon>
    </lineage>
</organism>
<name>A0A1Y1INE5_KLENI</name>
<dbReference type="OMA" id="WIGTFIC"/>
<dbReference type="InterPro" id="IPR008892">
    <property type="entry name" value="COR413"/>
</dbReference>
<keyword evidence="4 6" id="KW-1133">Transmembrane helix</keyword>
<evidence type="ECO:0000313" key="7">
    <source>
        <dbReference type="EMBL" id="GAQ89638.1"/>
    </source>
</evidence>
<sequence length="198" mass="21635">MVTAYPPGGGIALPRAIGNFLTEMNATEVPYYVANYVEGHLHINVELLQWIVVIAAAFLLALEHTEWRSDILTALLIPVIAINLPGSIMGFLRGEIGHWLAFILVILRLFFHEHVPRELEYPAALLLICVTAPSHVVGLRSSVFAQIVCLLIGIWIAYQHSTAAGDVGSTFTRGRHMPVTIAIIALIAVPAIILIQAF</sequence>
<dbReference type="GO" id="GO:0016020">
    <property type="term" value="C:membrane"/>
    <property type="evidence" value="ECO:0007669"/>
    <property type="project" value="UniProtKB-SubCell"/>
</dbReference>
<reference evidence="7 8" key="1">
    <citation type="journal article" date="2014" name="Nat. Commun.">
        <title>Klebsormidium flaccidum genome reveals primary factors for plant terrestrial adaptation.</title>
        <authorList>
            <person name="Hori K."/>
            <person name="Maruyama F."/>
            <person name="Fujisawa T."/>
            <person name="Togashi T."/>
            <person name="Yamamoto N."/>
            <person name="Seo M."/>
            <person name="Sato S."/>
            <person name="Yamada T."/>
            <person name="Mori H."/>
            <person name="Tajima N."/>
            <person name="Moriyama T."/>
            <person name="Ikeuchi M."/>
            <person name="Watanabe M."/>
            <person name="Wada H."/>
            <person name="Kobayashi K."/>
            <person name="Saito M."/>
            <person name="Masuda T."/>
            <person name="Sasaki-Sekimoto Y."/>
            <person name="Mashiguchi K."/>
            <person name="Awai K."/>
            <person name="Shimojima M."/>
            <person name="Masuda S."/>
            <person name="Iwai M."/>
            <person name="Nobusawa T."/>
            <person name="Narise T."/>
            <person name="Kondo S."/>
            <person name="Saito H."/>
            <person name="Sato R."/>
            <person name="Murakawa M."/>
            <person name="Ihara Y."/>
            <person name="Oshima-Yamada Y."/>
            <person name="Ohtaka K."/>
            <person name="Satoh M."/>
            <person name="Sonobe K."/>
            <person name="Ishii M."/>
            <person name="Ohtani R."/>
            <person name="Kanamori-Sato M."/>
            <person name="Honoki R."/>
            <person name="Miyazaki D."/>
            <person name="Mochizuki H."/>
            <person name="Umetsu J."/>
            <person name="Higashi K."/>
            <person name="Shibata D."/>
            <person name="Kamiya Y."/>
            <person name="Sato N."/>
            <person name="Nakamura Y."/>
            <person name="Tabata S."/>
            <person name="Ida S."/>
            <person name="Kurokawa K."/>
            <person name="Ohta H."/>
        </authorList>
    </citation>
    <scope>NUCLEOTIDE SEQUENCE [LARGE SCALE GENOMIC DNA]</scope>
    <source>
        <strain evidence="7 8">NIES-2285</strain>
    </source>
</reference>
<evidence type="ECO:0000256" key="6">
    <source>
        <dbReference type="SAM" id="Phobius"/>
    </source>
</evidence>
<accession>A0A1Y1INE5</accession>
<evidence type="ECO:0000256" key="2">
    <source>
        <dbReference type="ARBA" id="ARBA00005852"/>
    </source>
</evidence>
<dbReference type="Proteomes" id="UP000054558">
    <property type="component" value="Unassembled WGS sequence"/>
</dbReference>
<gene>
    <name evidence="7" type="ORF">KFL_005450080</name>
</gene>
<feature type="transmembrane region" description="Helical" evidence="6">
    <location>
        <begin position="96"/>
        <end position="111"/>
    </location>
</feature>
<feature type="transmembrane region" description="Helical" evidence="6">
    <location>
        <begin position="47"/>
        <end position="64"/>
    </location>
</feature>
<evidence type="ECO:0000313" key="8">
    <source>
        <dbReference type="Proteomes" id="UP000054558"/>
    </source>
</evidence>
<proteinExistence type="inferred from homology"/>
<dbReference type="OrthoDB" id="1887731at2759"/>
<keyword evidence="3 6" id="KW-0812">Transmembrane</keyword>
<dbReference type="AlphaFoldDB" id="A0A1Y1INE5"/>
<keyword evidence="5 6" id="KW-0472">Membrane</keyword>
<feature type="transmembrane region" description="Helical" evidence="6">
    <location>
        <begin position="71"/>
        <end position="90"/>
    </location>
</feature>
<dbReference type="PANTHER" id="PTHR33596:SF23">
    <property type="entry name" value="COLD-REGULATED 413 PLASMA MEMBRANE PROTEIN 2"/>
    <property type="match status" value="1"/>
</dbReference>
<feature type="transmembrane region" description="Helical" evidence="6">
    <location>
        <begin position="176"/>
        <end position="195"/>
    </location>
</feature>